<reference evidence="2 3" key="1">
    <citation type="submission" date="2017-10" db="EMBL/GenBank/DDBJ databases">
        <title>The draft genome sequence of Lewinella marina KCTC 32374.</title>
        <authorList>
            <person name="Wang K."/>
        </authorList>
    </citation>
    <scope>NUCLEOTIDE SEQUENCE [LARGE SCALE GENOMIC DNA]</scope>
    <source>
        <strain evidence="2 3">MKG-38</strain>
    </source>
</reference>
<evidence type="ECO:0000313" key="3">
    <source>
        <dbReference type="Proteomes" id="UP000226437"/>
    </source>
</evidence>
<evidence type="ECO:0008006" key="4">
    <source>
        <dbReference type="Google" id="ProtNLM"/>
    </source>
</evidence>
<feature type="chain" id="PRO_5013928116" description="DUF4197 domain-containing protein" evidence="1">
    <location>
        <begin position="21"/>
        <end position="244"/>
    </location>
</feature>
<sequence length="244" mass="26484">MTRLLLCFVALCFLTAPAAAQIGNLGKLADKAQGVLSGNTPLSQEEVGTALKQALDQGVGQAVTKLSAEDGYLQSPYKILLPPEAQSIISRVSALPGFGNVEQDLTTRINRAAELAAREAGPIFVDAIKGLTFQDALNLLMGENDAATRYLESNTSLALTGKFQPVIRTALDEVNATEIWRNVVTAYNKIPLVKKTEPELDVYVTDRALAGMFGLIEVKETELRQNPALRNTELLRKVFARQDK</sequence>
<dbReference type="AlphaFoldDB" id="A0A2G0CIB0"/>
<feature type="signal peptide" evidence="1">
    <location>
        <begin position="1"/>
        <end position="20"/>
    </location>
</feature>
<dbReference type="OrthoDB" id="5292580at2"/>
<comment type="caution">
    <text evidence="2">The sequence shown here is derived from an EMBL/GenBank/DDBJ whole genome shotgun (WGS) entry which is preliminary data.</text>
</comment>
<evidence type="ECO:0000313" key="2">
    <source>
        <dbReference type="EMBL" id="PHK99715.1"/>
    </source>
</evidence>
<keyword evidence="3" id="KW-1185">Reference proteome</keyword>
<dbReference type="RefSeq" id="WP_099104694.1">
    <property type="nucleotide sequence ID" value="NZ_JAATJF010000001.1"/>
</dbReference>
<dbReference type="Pfam" id="PF13852">
    <property type="entry name" value="DUF4197"/>
    <property type="match status" value="1"/>
</dbReference>
<evidence type="ECO:0000256" key="1">
    <source>
        <dbReference type="SAM" id="SignalP"/>
    </source>
</evidence>
<protein>
    <recommendedName>
        <fullName evidence="4">DUF4197 domain-containing protein</fullName>
    </recommendedName>
</protein>
<proteinExistence type="predicted"/>
<gene>
    <name evidence="2" type="ORF">CGL56_01305</name>
</gene>
<name>A0A2G0CIB0_9BACT</name>
<accession>A0A2G0CIB0</accession>
<keyword evidence="1" id="KW-0732">Signal</keyword>
<dbReference type="EMBL" id="PDLO01000001">
    <property type="protein sequence ID" value="PHK99715.1"/>
    <property type="molecule type" value="Genomic_DNA"/>
</dbReference>
<dbReference type="InterPro" id="IPR025245">
    <property type="entry name" value="DUF4197"/>
</dbReference>
<organism evidence="2 3">
    <name type="scientific">Neolewinella marina</name>
    <dbReference type="NCBI Taxonomy" id="438751"/>
    <lineage>
        <taxon>Bacteria</taxon>
        <taxon>Pseudomonadati</taxon>
        <taxon>Bacteroidota</taxon>
        <taxon>Saprospiria</taxon>
        <taxon>Saprospirales</taxon>
        <taxon>Lewinellaceae</taxon>
        <taxon>Neolewinella</taxon>
    </lineage>
</organism>
<dbReference type="Proteomes" id="UP000226437">
    <property type="component" value="Unassembled WGS sequence"/>
</dbReference>